<evidence type="ECO:0000256" key="9">
    <source>
        <dbReference type="ARBA" id="ARBA00023251"/>
    </source>
</evidence>
<dbReference type="Proteomes" id="UP000665020">
    <property type="component" value="Chromosome"/>
</dbReference>
<protein>
    <recommendedName>
        <fullName evidence="3">Multidrug export protein MepA</fullName>
    </recommendedName>
</protein>
<evidence type="ECO:0000313" key="11">
    <source>
        <dbReference type="EMBL" id="QTL99940.1"/>
    </source>
</evidence>
<evidence type="ECO:0000256" key="7">
    <source>
        <dbReference type="ARBA" id="ARBA00022989"/>
    </source>
</evidence>
<feature type="transmembrane region" description="Helical" evidence="10">
    <location>
        <begin position="32"/>
        <end position="58"/>
    </location>
</feature>
<sequence>MNMAVPMILAQLVNVLYNIIDRIFIGRMPGDAFLALTGVGICLPIISMVMAFANLFGMGGAPLCSIERGRQNCDEAEKIMGNSFLMLVSSGIILTIIGLLIKKPMLYLFGASEMTFLYADQYVTIYLLGNIFVMISLGMNPFINAQGFGRIGMMTVILGAIINIILDPILIFKLDMGVQGAALATIISQSLSAIWVLGFLTGKKAILKLKKSSLRLKKERIKRIIGLGTSGFVMQFTNSLVQIVCNTTLQLYGGDLYVGIMTILNSIREFITMPVQGLTTGAQPVIGFNYGAREYKRVKSSIKFTAITSITYTTLSWLLLLGFPEFFISIFNNDPEVIKAGIPMMRLFYATFFMMALQFTGQTTFVALGKAKHAVFFSTFRKVILVTPLVILLPGFLGLGTNGIFIAEPISQFIGGTACFTTMLFTIRKEIKRNIHRSIVK</sequence>
<gene>
    <name evidence="11" type="ORF">GM661_07055</name>
</gene>
<dbReference type="GO" id="GO:0046677">
    <property type="term" value="P:response to antibiotic"/>
    <property type="evidence" value="ECO:0007669"/>
    <property type="project" value="UniProtKB-KW"/>
</dbReference>
<dbReference type="InterPro" id="IPR048279">
    <property type="entry name" value="MdtK-like"/>
</dbReference>
<evidence type="ECO:0000256" key="4">
    <source>
        <dbReference type="ARBA" id="ARBA00022448"/>
    </source>
</evidence>
<feature type="transmembrane region" description="Helical" evidence="10">
    <location>
        <begin position="383"/>
        <end position="404"/>
    </location>
</feature>
<dbReference type="KEGG" id="ifn:GM661_07055"/>
<comment type="subcellular location">
    <subcellularLocation>
        <location evidence="1">Cell membrane</location>
        <topology evidence="1">Multi-pass membrane protein</topology>
    </subcellularLocation>
</comment>
<dbReference type="PANTHER" id="PTHR43823">
    <property type="entry name" value="SPORULATION PROTEIN YKVU"/>
    <property type="match status" value="1"/>
</dbReference>
<evidence type="ECO:0000256" key="2">
    <source>
        <dbReference type="ARBA" id="ARBA00008417"/>
    </source>
</evidence>
<keyword evidence="4" id="KW-0813">Transport</keyword>
<keyword evidence="8 10" id="KW-0472">Membrane</keyword>
<evidence type="ECO:0000256" key="3">
    <source>
        <dbReference type="ARBA" id="ARBA00022106"/>
    </source>
</evidence>
<feature type="transmembrane region" description="Helical" evidence="10">
    <location>
        <begin position="121"/>
        <end position="139"/>
    </location>
</feature>
<dbReference type="GO" id="GO:0005886">
    <property type="term" value="C:plasma membrane"/>
    <property type="evidence" value="ECO:0007669"/>
    <property type="project" value="UniProtKB-SubCell"/>
</dbReference>
<keyword evidence="9" id="KW-0046">Antibiotic resistance</keyword>
<dbReference type="PIRSF" id="PIRSF006603">
    <property type="entry name" value="DinF"/>
    <property type="match status" value="1"/>
</dbReference>
<feature type="transmembrane region" description="Helical" evidence="10">
    <location>
        <begin position="151"/>
        <end position="172"/>
    </location>
</feature>
<keyword evidence="12" id="KW-1185">Reference proteome</keyword>
<keyword evidence="7 10" id="KW-1133">Transmembrane helix</keyword>
<evidence type="ECO:0000256" key="5">
    <source>
        <dbReference type="ARBA" id="ARBA00022475"/>
    </source>
</evidence>
<dbReference type="EMBL" id="CP046640">
    <property type="protein sequence ID" value="QTL99940.1"/>
    <property type="molecule type" value="Genomic_DNA"/>
</dbReference>
<evidence type="ECO:0000256" key="1">
    <source>
        <dbReference type="ARBA" id="ARBA00004651"/>
    </source>
</evidence>
<dbReference type="GO" id="GO:0015297">
    <property type="term" value="F:antiporter activity"/>
    <property type="evidence" value="ECO:0007669"/>
    <property type="project" value="InterPro"/>
</dbReference>
<organism evidence="11 12">
    <name type="scientific">Iocasia fonsfrigidae</name>
    <dbReference type="NCBI Taxonomy" id="2682810"/>
    <lineage>
        <taxon>Bacteria</taxon>
        <taxon>Bacillati</taxon>
        <taxon>Bacillota</taxon>
        <taxon>Clostridia</taxon>
        <taxon>Halanaerobiales</taxon>
        <taxon>Halanaerobiaceae</taxon>
        <taxon>Iocasia</taxon>
    </lineage>
</organism>
<feature type="transmembrane region" description="Helical" evidence="10">
    <location>
        <begin position="410"/>
        <end position="427"/>
    </location>
</feature>
<evidence type="ECO:0000256" key="10">
    <source>
        <dbReference type="SAM" id="Phobius"/>
    </source>
</evidence>
<dbReference type="CDD" id="cd13143">
    <property type="entry name" value="MATE_MepA_like"/>
    <property type="match status" value="1"/>
</dbReference>
<evidence type="ECO:0000256" key="8">
    <source>
        <dbReference type="ARBA" id="ARBA00023136"/>
    </source>
</evidence>
<proteinExistence type="inferred from homology"/>
<accession>A0A8A7KF88</accession>
<dbReference type="GO" id="GO:0042910">
    <property type="term" value="F:xenobiotic transmembrane transporter activity"/>
    <property type="evidence" value="ECO:0007669"/>
    <property type="project" value="InterPro"/>
</dbReference>
<feature type="transmembrane region" description="Helical" evidence="10">
    <location>
        <begin position="347"/>
        <end position="371"/>
    </location>
</feature>
<comment type="similarity">
    <text evidence="2">Belongs to the multi antimicrobial extrusion (MATE) (TC 2.A.66.1) family. MepA subfamily.</text>
</comment>
<feature type="transmembrane region" description="Helical" evidence="10">
    <location>
        <begin position="304"/>
        <end position="327"/>
    </location>
</feature>
<dbReference type="InterPro" id="IPR002528">
    <property type="entry name" value="MATE_fam"/>
</dbReference>
<dbReference type="AlphaFoldDB" id="A0A8A7KF88"/>
<keyword evidence="5" id="KW-1003">Cell membrane</keyword>
<dbReference type="Pfam" id="PF01554">
    <property type="entry name" value="MatE"/>
    <property type="match status" value="2"/>
</dbReference>
<feature type="transmembrane region" description="Helical" evidence="10">
    <location>
        <begin position="79"/>
        <end position="101"/>
    </location>
</feature>
<dbReference type="NCBIfam" id="TIGR00797">
    <property type="entry name" value="matE"/>
    <property type="match status" value="1"/>
</dbReference>
<name>A0A8A7KF88_9FIRM</name>
<evidence type="ECO:0000256" key="6">
    <source>
        <dbReference type="ARBA" id="ARBA00022692"/>
    </source>
</evidence>
<dbReference type="PANTHER" id="PTHR43823:SF3">
    <property type="entry name" value="MULTIDRUG EXPORT PROTEIN MEPA"/>
    <property type="match status" value="1"/>
</dbReference>
<dbReference type="RefSeq" id="WP_407929650.1">
    <property type="nucleotide sequence ID" value="NZ_CP046640.1"/>
</dbReference>
<feature type="transmembrane region" description="Helical" evidence="10">
    <location>
        <begin position="178"/>
        <end position="200"/>
    </location>
</feature>
<evidence type="ECO:0000313" key="12">
    <source>
        <dbReference type="Proteomes" id="UP000665020"/>
    </source>
</evidence>
<keyword evidence="6 10" id="KW-0812">Transmembrane</keyword>
<dbReference type="InterPro" id="IPR045070">
    <property type="entry name" value="MATE_MepA-like"/>
</dbReference>
<dbReference type="InterPro" id="IPR051327">
    <property type="entry name" value="MATE_MepA_subfamily"/>
</dbReference>
<reference evidence="11" key="1">
    <citation type="submission" date="2019-12" db="EMBL/GenBank/DDBJ databases">
        <authorList>
            <person name="zhang j."/>
            <person name="sun C.M."/>
        </authorList>
    </citation>
    <scope>NUCLEOTIDE SEQUENCE</scope>
    <source>
        <strain evidence="11">NS-1</strain>
    </source>
</reference>